<reference evidence="2 3" key="1">
    <citation type="submission" date="2024-02" db="EMBL/GenBank/DDBJ databases">
        <title>Lysinimicrobium sediminis NBRC 112286.</title>
        <authorList>
            <person name="Ichikawa N."/>
            <person name="Katano-Makiyama Y."/>
            <person name="Hidaka K."/>
        </authorList>
    </citation>
    <scope>NUCLEOTIDE SEQUENCE [LARGE SCALE GENOMIC DNA]</scope>
    <source>
        <strain evidence="2 3">NBRC 112286</strain>
    </source>
</reference>
<evidence type="ECO:0000256" key="1">
    <source>
        <dbReference type="SAM" id="Phobius"/>
    </source>
</evidence>
<dbReference type="EMBL" id="BAABRR010000015">
    <property type="protein sequence ID" value="GAA5519911.1"/>
    <property type="molecule type" value="Genomic_DNA"/>
</dbReference>
<sequence length="238" mass="25097">MGVIRDDAGVAVAPKVRPTWVRWAVAAVAVLAAGAAVTLAITRPWESAPGVPDTEHSAWFAVWITDSPSPEPVMDGVTFVTMTEWEDHVGAVRAVDPDAFVSVTAPVLFADREASRTPLSAYDGPLPDGTIVEGRAPASGEVVVSVRYRDEHGWELGDRLDLAAGEQGEAPFASLEVVGFSPEESFGVAAWEDAVTLARAYSVVRYDIGDGRGDAVVADGSLWWNGAVPEGLEDSVAP</sequence>
<keyword evidence="3" id="KW-1185">Reference proteome</keyword>
<keyword evidence="1" id="KW-0472">Membrane</keyword>
<dbReference type="RefSeq" id="WP_286214284.1">
    <property type="nucleotide sequence ID" value="NZ_AP027736.1"/>
</dbReference>
<organism evidence="2 3">
    <name type="scientific">Demequina sediminis</name>
    <dbReference type="NCBI Taxonomy" id="1930058"/>
    <lineage>
        <taxon>Bacteria</taxon>
        <taxon>Bacillati</taxon>
        <taxon>Actinomycetota</taxon>
        <taxon>Actinomycetes</taxon>
        <taxon>Micrococcales</taxon>
        <taxon>Demequinaceae</taxon>
        <taxon>Demequina</taxon>
    </lineage>
</organism>
<proteinExistence type="predicted"/>
<feature type="transmembrane region" description="Helical" evidence="1">
    <location>
        <begin position="20"/>
        <end position="41"/>
    </location>
</feature>
<keyword evidence="1" id="KW-0812">Transmembrane</keyword>
<gene>
    <name evidence="2" type="ORF">Lsed01_02369</name>
</gene>
<dbReference type="Proteomes" id="UP001426770">
    <property type="component" value="Unassembled WGS sequence"/>
</dbReference>
<evidence type="ECO:0000313" key="2">
    <source>
        <dbReference type="EMBL" id="GAA5519911.1"/>
    </source>
</evidence>
<evidence type="ECO:0000313" key="3">
    <source>
        <dbReference type="Proteomes" id="UP001426770"/>
    </source>
</evidence>
<accession>A0ABP9WLG7</accession>
<name>A0ABP9WLG7_9MICO</name>
<keyword evidence="1" id="KW-1133">Transmembrane helix</keyword>
<protein>
    <submittedName>
        <fullName evidence="2">Uncharacterized protein</fullName>
    </submittedName>
</protein>
<comment type="caution">
    <text evidence="2">The sequence shown here is derived from an EMBL/GenBank/DDBJ whole genome shotgun (WGS) entry which is preliminary data.</text>
</comment>